<accession>A0ABP5RXQ9</accession>
<protein>
    <submittedName>
        <fullName evidence="2">Uncharacterized protein</fullName>
    </submittedName>
</protein>
<proteinExistence type="predicted"/>
<evidence type="ECO:0000313" key="3">
    <source>
        <dbReference type="Proteomes" id="UP001500305"/>
    </source>
</evidence>
<name>A0ABP5RXQ9_9ACTN</name>
<comment type="caution">
    <text evidence="2">The sequence shown here is derived from an EMBL/GenBank/DDBJ whole genome shotgun (WGS) entry which is preliminary data.</text>
</comment>
<sequence length="68" mass="7390">MVTSTSPAPTMYLGVNFFSIIDSDSSRTEALFAMTRRLAPRAKLLTVRLPGRRRPSHGGASDVDAHSD</sequence>
<dbReference type="Proteomes" id="UP001500305">
    <property type="component" value="Unassembled WGS sequence"/>
</dbReference>
<keyword evidence="3" id="KW-1185">Reference proteome</keyword>
<evidence type="ECO:0000256" key="1">
    <source>
        <dbReference type="SAM" id="MobiDB-lite"/>
    </source>
</evidence>
<reference evidence="3" key="1">
    <citation type="journal article" date="2019" name="Int. J. Syst. Evol. Microbiol.">
        <title>The Global Catalogue of Microorganisms (GCM) 10K type strain sequencing project: providing services to taxonomists for standard genome sequencing and annotation.</title>
        <authorList>
            <consortium name="The Broad Institute Genomics Platform"/>
            <consortium name="The Broad Institute Genome Sequencing Center for Infectious Disease"/>
            <person name="Wu L."/>
            <person name="Ma J."/>
        </authorList>
    </citation>
    <scope>NUCLEOTIDE SEQUENCE [LARGE SCALE GENOMIC DNA]</scope>
    <source>
        <strain evidence="3">JCM 7356</strain>
    </source>
</reference>
<organism evidence="2 3">
    <name type="scientific">Kitasatospora cystarginea</name>
    <dbReference type="NCBI Taxonomy" id="58350"/>
    <lineage>
        <taxon>Bacteria</taxon>
        <taxon>Bacillati</taxon>
        <taxon>Actinomycetota</taxon>
        <taxon>Actinomycetes</taxon>
        <taxon>Kitasatosporales</taxon>
        <taxon>Streptomycetaceae</taxon>
        <taxon>Kitasatospora</taxon>
    </lineage>
</organism>
<feature type="region of interest" description="Disordered" evidence="1">
    <location>
        <begin position="48"/>
        <end position="68"/>
    </location>
</feature>
<dbReference type="EMBL" id="BAAATR010000077">
    <property type="protein sequence ID" value="GAA2280514.1"/>
    <property type="molecule type" value="Genomic_DNA"/>
</dbReference>
<gene>
    <name evidence="2" type="ORF">GCM10010430_78100</name>
</gene>
<evidence type="ECO:0000313" key="2">
    <source>
        <dbReference type="EMBL" id="GAA2280514.1"/>
    </source>
</evidence>